<keyword evidence="2" id="KW-1185">Reference proteome</keyword>
<sequence>MAGKPEVARRRFRKLSTLLTWTREAAPHKQIGFWDLLGNISRRYYPLGRALAAHEDVFLPGLHTSSTDSEAGWQHRLDQARAEAKQIAPWQTRVPVPVTSVPRPTGIRAVCASSAVVVRAPSLQQGHQCRRPVGRGPAR</sequence>
<dbReference type="EMBL" id="BMVG01000012">
    <property type="protein sequence ID" value="GHE06687.1"/>
    <property type="molecule type" value="Genomic_DNA"/>
</dbReference>
<evidence type="ECO:0000313" key="2">
    <source>
        <dbReference type="Proteomes" id="UP000655443"/>
    </source>
</evidence>
<name>A0A918YML6_9ACTN</name>
<evidence type="ECO:0000313" key="1">
    <source>
        <dbReference type="EMBL" id="GHE06687.1"/>
    </source>
</evidence>
<gene>
    <name evidence="1" type="ORF">GCM10010339_48550</name>
</gene>
<reference evidence="1" key="2">
    <citation type="submission" date="2020-09" db="EMBL/GenBank/DDBJ databases">
        <authorList>
            <person name="Sun Q."/>
            <person name="Ohkuma M."/>
        </authorList>
    </citation>
    <scope>NUCLEOTIDE SEQUENCE</scope>
    <source>
        <strain evidence="1">JCM 4714</strain>
    </source>
</reference>
<protein>
    <submittedName>
        <fullName evidence="1">Uncharacterized protein</fullName>
    </submittedName>
</protein>
<organism evidence="1 2">
    <name type="scientific">Streptomyces alanosinicus</name>
    <dbReference type="NCBI Taxonomy" id="68171"/>
    <lineage>
        <taxon>Bacteria</taxon>
        <taxon>Bacillati</taxon>
        <taxon>Actinomycetota</taxon>
        <taxon>Actinomycetes</taxon>
        <taxon>Kitasatosporales</taxon>
        <taxon>Streptomycetaceae</taxon>
        <taxon>Streptomyces</taxon>
    </lineage>
</organism>
<comment type="caution">
    <text evidence="1">The sequence shown here is derived from an EMBL/GenBank/DDBJ whole genome shotgun (WGS) entry which is preliminary data.</text>
</comment>
<reference evidence="1" key="1">
    <citation type="journal article" date="2014" name="Int. J. Syst. Evol. Microbiol.">
        <title>Complete genome sequence of Corynebacterium casei LMG S-19264T (=DSM 44701T), isolated from a smear-ripened cheese.</title>
        <authorList>
            <consortium name="US DOE Joint Genome Institute (JGI-PGF)"/>
            <person name="Walter F."/>
            <person name="Albersmeier A."/>
            <person name="Kalinowski J."/>
            <person name="Ruckert C."/>
        </authorList>
    </citation>
    <scope>NUCLEOTIDE SEQUENCE</scope>
    <source>
        <strain evidence="1">JCM 4714</strain>
    </source>
</reference>
<dbReference type="AlphaFoldDB" id="A0A918YML6"/>
<proteinExistence type="predicted"/>
<accession>A0A918YML6</accession>
<dbReference type="Proteomes" id="UP000655443">
    <property type="component" value="Unassembled WGS sequence"/>
</dbReference>